<evidence type="ECO:0000256" key="5">
    <source>
        <dbReference type="ARBA" id="ARBA00022989"/>
    </source>
</evidence>
<dbReference type="GO" id="GO:0071555">
    <property type="term" value="P:cell wall organization"/>
    <property type="evidence" value="ECO:0007669"/>
    <property type="project" value="UniProtKB-KW"/>
</dbReference>
<evidence type="ECO:0000313" key="13">
    <source>
        <dbReference type="Proteomes" id="UP000593579"/>
    </source>
</evidence>
<feature type="transmembrane region" description="Helical" evidence="11">
    <location>
        <begin position="313"/>
        <end position="333"/>
    </location>
</feature>
<dbReference type="InterPro" id="IPR029044">
    <property type="entry name" value="Nucleotide-diphossugar_trans"/>
</dbReference>
<dbReference type="SUPFAM" id="SSF53448">
    <property type="entry name" value="Nucleotide-diphospho-sugar transferases"/>
    <property type="match status" value="1"/>
</dbReference>
<feature type="non-terminal residue" evidence="12">
    <location>
        <position position="1"/>
    </location>
</feature>
<evidence type="ECO:0000256" key="3">
    <source>
        <dbReference type="ARBA" id="ARBA00022679"/>
    </source>
</evidence>
<keyword evidence="6 11" id="KW-0472">Membrane</keyword>
<evidence type="ECO:0000256" key="4">
    <source>
        <dbReference type="ARBA" id="ARBA00022692"/>
    </source>
</evidence>
<keyword evidence="5 11" id="KW-1133">Transmembrane helix</keyword>
<dbReference type="Proteomes" id="UP000593579">
    <property type="component" value="Unassembled WGS sequence"/>
</dbReference>
<feature type="transmembrane region" description="Helical" evidence="11">
    <location>
        <begin position="647"/>
        <end position="669"/>
    </location>
</feature>
<dbReference type="FunFam" id="3.90.550.10:FF:000112">
    <property type="entry name" value="Cellulose synthase-like protein E1"/>
    <property type="match status" value="1"/>
</dbReference>
<name>A0A7J9C1M9_GOSGO</name>
<feature type="transmembrane region" description="Helical" evidence="11">
    <location>
        <begin position="397"/>
        <end position="420"/>
    </location>
</feature>
<evidence type="ECO:0008006" key="14">
    <source>
        <dbReference type="Google" id="ProtNLM"/>
    </source>
</evidence>
<dbReference type="AlphaFoldDB" id="A0A7J9C1M9"/>
<dbReference type="GO" id="GO:0030244">
    <property type="term" value="P:cellulose biosynthetic process"/>
    <property type="evidence" value="ECO:0007669"/>
    <property type="project" value="InterPro"/>
</dbReference>
<feature type="binding site" evidence="10">
    <location>
        <position position="79"/>
    </location>
    <ligand>
        <name>Mn(2+)</name>
        <dbReference type="ChEBI" id="CHEBI:29035"/>
    </ligand>
</feature>
<dbReference type="GO" id="GO:0012505">
    <property type="term" value="C:endomembrane system"/>
    <property type="evidence" value="ECO:0007669"/>
    <property type="project" value="UniProtKB-SubCell"/>
</dbReference>
<comment type="subcellular location">
    <subcellularLocation>
        <location evidence="1">Endomembrane system</location>
        <topology evidence="1">Multi-pass membrane protein</topology>
    </subcellularLocation>
</comment>
<dbReference type="EMBL" id="JABEZY010000007">
    <property type="protein sequence ID" value="MBA0742297.1"/>
    <property type="molecule type" value="Genomic_DNA"/>
</dbReference>
<feature type="transmembrane region" description="Helical" evidence="11">
    <location>
        <begin position="614"/>
        <end position="635"/>
    </location>
</feature>
<keyword evidence="4 11" id="KW-0812">Transmembrane</keyword>
<feature type="transmembrane region" description="Helical" evidence="11">
    <location>
        <begin position="484"/>
        <end position="502"/>
    </location>
</feature>
<evidence type="ECO:0000313" key="12">
    <source>
        <dbReference type="EMBL" id="MBA0742297.1"/>
    </source>
</evidence>
<evidence type="ECO:0000256" key="9">
    <source>
        <dbReference type="ARBA" id="ARBA00060766"/>
    </source>
</evidence>
<proteinExistence type="inferred from homology"/>
<dbReference type="OrthoDB" id="962975at2759"/>
<gene>
    <name evidence="12" type="ORF">Gogos_015366</name>
</gene>
<evidence type="ECO:0000256" key="11">
    <source>
        <dbReference type="SAM" id="Phobius"/>
    </source>
</evidence>
<evidence type="ECO:0000256" key="1">
    <source>
        <dbReference type="ARBA" id="ARBA00004127"/>
    </source>
</evidence>
<protein>
    <recommendedName>
        <fullName evidence="14">Cellulose synthase-like protein E1</fullName>
    </recommendedName>
</protein>
<keyword evidence="2" id="KW-0328">Glycosyltransferase</keyword>
<evidence type="ECO:0000256" key="6">
    <source>
        <dbReference type="ARBA" id="ARBA00023136"/>
    </source>
</evidence>
<feature type="transmembrane region" description="Helical" evidence="11">
    <location>
        <begin position="440"/>
        <end position="463"/>
    </location>
</feature>
<dbReference type="InterPro" id="IPR005150">
    <property type="entry name" value="Cellulose_synth"/>
</dbReference>
<organism evidence="12 13">
    <name type="scientific">Gossypium gossypioides</name>
    <name type="common">Mexican cotton</name>
    <name type="synonym">Selera gossypioides</name>
    <dbReference type="NCBI Taxonomy" id="34282"/>
    <lineage>
        <taxon>Eukaryota</taxon>
        <taxon>Viridiplantae</taxon>
        <taxon>Streptophyta</taxon>
        <taxon>Embryophyta</taxon>
        <taxon>Tracheophyta</taxon>
        <taxon>Spermatophyta</taxon>
        <taxon>Magnoliopsida</taxon>
        <taxon>eudicotyledons</taxon>
        <taxon>Gunneridae</taxon>
        <taxon>Pentapetalae</taxon>
        <taxon>rosids</taxon>
        <taxon>malvids</taxon>
        <taxon>Malvales</taxon>
        <taxon>Malvaceae</taxon>
        <taxon>Malvoideae</taxon>
        <taxon>Gossypium</taxon>
    </lineage>
</organism>
<reference evidence="12 13" key="1">
    <citation type="journal article" date="2019" name="Genome Biol. Evol.">
        <title>Insights into the evolution of the New World diploid cottons (Gossypium, subgenus Houzingenia) based on genome sequencing.</title>
        <authorList>
            <person name="Grover C.E."/>
            <person name="Arick M.A. 2nd"/>
            <person name="Thrash A."/>
            <person name="Conover J.L."/>
            <person name="Sanders W.S."/>
            <person name="Peterson D.G."/>
            <person name="Frelichowski J.E."/>
            <person name="Scheffler J.A."/>
            <person name="Scheffler B.E."/>
            <person name="Wendel J.F."/>
        </authorList>
    </citation>
    <scope>NUCLEOTIDE SEQUENCE [LARGE SCALE GENOMIC DNA]</scope>
    <source>
        <strain evidence="12">5</strain>
        <tissue evidence="12">Leaf</tissue>
    </source>
</reference>
<evidence type="ECO:0000256" key="2">
    <source>
        <dbReference type="ARBA" id="ARBA00022676"/>
    </source>
</evidence>
<comment type="similarity">
    <text evidence="9">Belongs to the glycosyltransferase 2 family. Plant cellulose synthase-like E subfamily.</text>
</comment>
<evidence type="ECO:0000256" key="10">
    <source>
        <dbReference type="PIRSR" id="PIRSR605150-3"/>
    </source>
</evidence>
<comment type="caution">
    <text evidence="12">The sequence shown here is derived from an EMBL/GenBank/DDBJ whole genome shotgun (WGS) entry which is preliminary data.</text>
</comment>
<feature type="transmembrane region" description="Helical" evidence="11">
    <location>
        <begin position="514"/>
        <end position="534"/>
    </location>
</feature>
<keyword evidence="7" id="KW-0961">Cell wall biogenesis/degradation</keyword>
<keyword evidence="3" id="KW-0808">Transferase</keyword>
<dbReference type="Gene3D" id="3.90.550.10">
    <property type="entry name" value="Spore Coat Polysaccharide Biosynthesis Protein SpsA, Chain A"/>
    <property type="match status" value="1"/>
</dbReference>
<feature type="transmembrane region" description="Helical" evidence="11">
    <location>
        <begin position="353"/>
        <end position="376"/>
    </location>
</feature>
<sequence>MKMRIETTTKLNQIPEHIYKQHKGFREWNFVTSKRDHQTILQILIDGRDTNAVDIEGNPLPTLVYLAREKRPQYHHHFKAGAMNALIRVSSRISNGPIILNVDCDMYSNNSKSIKYSLCIFMDEEKGDEIAYIQFPQKFNNLTKNDIYGSSFRVIQQLELAGLDANGGPMYIGTGCFHRREALCGKQYEKNYKVDWKKLNDTKANESASVLEETCKVLASCTFEHNTPWGKEMGLKYGILVEDIITGLSIKCRGWKSMYLNPEREGFLGVAPTTLLQLLVQHTRWAEGHLQIFLSRYCSLVYGYKRIPLKLRLAYCPFNLWAANCLATLYYVVVPCLCLLKGFSLFPKISSPWVVPFVYVAFVHRAYSLGEFLWCGGTFRGWCNDQRVWLFKRTTSYFFAFFQTILKLLGYSQLTFALTAKVSDENVSERYQQELIEFGATSPMFDILATLAMLNLFGSFGAIKKVILDADEDLKVLDQFGLQILLCLVLVTINLPVYQALFFRKDNGKMPSSVTYKSIIFALLACTSFGAAKLTSKRHPSNGKNLVGAHFRPKLLSHLSSGAWYNVLVLGIGGHSSGKFWVVKSWDFIMNKGKLESKSYLPLFETRPARGRQLFQLFSASISITICFIWVYRVSYFPAAEAKAERWTWLGLFLAELWFSFYWSLTLIFKWNPVFRTIRKLFLEYKFVCTRDPGKVPPIMVINTVLSVMAYEYPAEKLSVHPSDDGCSDLTFYALLEAASFSRIRLPFCRKLKVEPRLPEAYFRKTVKHADDSAMAK</sequence>
<feature type="binding site" evidence="10">
    <location>
        <position position="103"/>
    </location>
    <ligand>
        <name>Mn(2+)</name>
        <dbReference type="ChEBI" id="CHEBI:29035"/>
    </ligand>
</feature>
<evidence type="ECO:0000256" key="8">
    <source>
        <dbReference type="ARBA" id="ARBA00037405"/>
    </source>
</evidence>
<evidence type="ECO:0000256" key="7">
    <source>
        <dbReference type="ARBA" id="ARBA00023316"/>
    </source>
</evidence>
<dbReference type="Pfam" id="PF03552">
    <property type="entry name" value="Cellulose_synt"/>
    <property type="match status" value="3"/>
</dbReference>
<comment type="function">
    <text evidence="8">Thought to be a Golgi-localized beta-glycan synthase that polymerize the backbones of noncellulosic polysaccharides (hemicelluloses) of plant cell wall.</text>
</comment>
<dbReference type="PANTHER" id="PTHR13301">
    <property type="entry name" value="X-BOX TRANSCRIPTION FACTOR-RELATED"/>
    <property type="match status" value="1"/>
</dbReference>
<dbReference type="GO" id="GO:0016760">
    <property type="term" value="F:cellulose synthase (UDP-forming) activity"/>
    <property type="evidence" value="ECO:0007669"/>
    <property type="project" value="InterPro"/>
</dbReference>
<keyword evidence="13" id="KW-1185">Reference proteome</keyword>
<dbReference type="GO" id="GO:0016020">
    <property type="term" value="C:membrane"/>
    <property type="evidence" value="ECO:0007669"/>
    <property type="project" value="InterPro"/>
</dbReference>
<accession>A0A7J9C1M9</accession>